<evidence type="ECO:0000256" key="2">
    <source>
        <dbReference type="SAM" id="Phobius"/>
    </source>
</evidence>
<dbReference type="PANTHER" id="PTHR31170:SF25">
    <property type="entry name" value="BNAA09G04570D PROTEIN"/>
    <property type="match status" value="1"/>
</dbReference>
<feature type="transmembrane region" description="Helical" evidence="2">
    <location>
        <begin position="466"/>
        <end position="494"/>
    </location>
</feature>
<dbReference type="RefSeq" id="XP_016472129.1">
    <property type="nucleotide sequence ID" value="XM_016616643.1"/>
</dbReference>
<evidence type="ECO:0000256" key="1">
    <source>
        <dbReference type="SAM" id="Coils"/>
    </source>
</evidence>
<keyword evidence="2" id="KW-0812">Transmembrane</keyword>
<dbReference type="STRING" id="4097.A0A1S4A6A4"/>
<dbReference type="AlphaFoldDB" id="A0A1S4A6A4"/>
<sequence>MSHHIEITQMDHQIPLLYQTSVNEATDNEIEEGRKVDYLIDIEETNGQDQSRLQAIKSAKQIYDRNFKDFNNPSIKSTTIFKVSAGLSESNPNAYKPMLITIGPYHKHNTELRSIEKYKLMYLQRFLRRKEGIDVESYIREMEELKDEARKCYDNIHDFYNDNIGEFLLMLLLDGCFVVEYIRECCGIIPTGEDIIISGGCLDNQVRRDLLLLENQLPFFVLAKLHDMTMDIDQTSFIIMVKCAFLPSLPKITPASFVENEGNAKNIKHILQLVHMSCHPSDMNNPSIEIEHCGKSLIWIDIMPNATELCEAGVSFTKVGTVYTYLEEDNFEDCTSLFDIKFENGLMKIPCFEVVDDTETILRNLIAYEQQSPNEHSRYFSDYAVFMDHLIDSEKDVNLLRLKGVIRNRIGEDKEVANLFNKIGKGVSISSDFYYKEECRKVVQHCQKPWNRMKANLRHNYFHSPWAGVSTVAAIILLLLTVIQTILSFISVLIK</sequence>
<dbReference type="InterPro" id="IPR004158">
    <property type="entry name" value="DUF247_pln"/>
</dbReference>
<dbReference type="PANTHER" id="PTHR31170">
    <property type="entry name" value="BNAC04G53230D PROTEIN"/>
    <property type="match status" value="1"/>
</dbReference>
<feature type="coiled-coil region" evidence="1">
    <location>
        <begin position="128"/>
        <end position="155"/>
    </location>
</feature>
<dbReference type="OrthoDB" id="591587at2759"/>
<dbReference type="PaxDb" id="4097-A0A1S4A6A4"/>
<accession>A0A1S4A6A4</accession>
<evidence type="ECO:0000313" key="3">
    <source>
        <dbReference type="RefSeq" id="XP_016472129.1"/>
    </source>
</evidence>
<proteinExistence type="predicted"/>
<keyword evidence="1" id="KW-0175">Coiled coil</keyword>
<protein>
    <submittedName>
        <fullName evidence="3">UPF0481 protein At3g02645 isoform X1</fullName>
    </submittedName>
</protein>
<keyword evidence="2" id="KW-0472">Membrane</keyword>
<dbReference type="KEGG" id="nta:107794178"/>
<gene>
    <name evidence="3" type="primary">LOC107794178</name>
</gene>
<organism evidence="3">
    <name type="scientific">Nicotiana tabacum</name>
    <name type="common">Common tobacco</name>
    <dbReference type="NCBI Taxonomy" id="4097"/>
    <lineage>
        <taxon>Eukaryota</taxon>
        <taxon>Viridiplantae</taxon>
        <taxon>Streptophyta</taxon>
        <taxon>Embryophyta</taxon>
        <taxon>Tracheophyta</taxon>
        <taxon>Spermatophyta</taxon>
        <taxon>Magnoliopsida</taxon>
        <taxon>eudicotyledons</taxon>
        <taxon>Gunneridae</taxon>
        <taxon>Pentapetalae</taxon>
        <taxon>asterids</taxon>
        <taxon>lamiids</taxon>
        <taxon>Solanales</taxon>
        <taxon>Solanaceae</taxon>
        <taxon>Nicotianoideae</taxon>
        <taxon>Nicotianeae</taxon>
        <taxon>Nicotiana</taxon>
    </lineage>
</organism>
<keyword evidence="2" id="KW-1133">Transmembrane helix</keyword>
<dbReference type="Pfam" id="PF03140">
    <property type="entry name" value="DUF247"/>
    <property type="match status" value="1"/>
</dbReference>
<reference evidence="3" key="1">
    <citation type="submission" date="2025-08" db="UniProtKB">
        <authorList>
            <consortium name="RefSeq"/>
        </authorList>
    </citation>
    <scope>IDENTIFICATION</scope>
</reference>
<name>A0A1S4A6A4_TOBAC</name>